<name>A0A6C0Y7R3_9GAMM</name>
<dbReference type="RefSeq" id="WP_163146708.1">
    <property type="nucleotide sequence ID" value="NZ_CP044459.1"/>
</dbReference>
<keyword evidence="2" id="KW-0472">Membrane</keyword>
<evidence type="ECO:0000256" key="1">
    <source>
        <dbReference type="SAM" id="Coils"/>
    </source>
</evidence>
<accession>A0A6C0Y7R3</accession>
<keyword evidence="2" id="KW-0812">Transmembrane</keyword>
<dbReference type="Proteomes" id="UP000503440">
    <property type="component" value="Plasmid pB18-4"/>
</dbReference>
<geneLocation type="plasmid" evidence="4">
    <name>pb18-4</name>
</geneLocation>
<feature type="transmembrane region" description="Helical" evidence="2">
    <location>
        <begin position="42"/>
        <end position="62"/>
    </location>
</feature>
<keyword evidence="3" id="KW-0614">Plasmid</keyword>
<keyword evidence="1" id="KW-0175">Coiled coil</keyword>
<evidence type="ECO:0000313" key="4">
    <source>
        <dbReference type="Proteomes" id="UP000503440"/>
    </source>
</evidence>
<feature type="coiled-coil region" evidence="1">
    <location>
        <begin position="176"/>
        <end position="229"/>
    </location>
</feature>
<gene>
    <name evidence="3" type="ORF">FSC09_17470</name>
</gene>
<dbReference type="EMBL" id="CP044459">
    <property type="protein sequence ID" value="QIC72149.1"/>
    <property type="molecule type" value="Genomic_DNA"/>
</dbReference>
<evidence type="ECO:0000256" key="2">
    <source>
        <dbReference type="SAM" id="Phobius"/>
    </source>
</evidence>
<reference evidence="3 4" key="1">
    <citation type="submission" date="2019-09" db="EMBL/GenBank/DDBJ databases">
        <title>Non-baumannii Acinetobacter spp. carrying blaNDM-1 isolated in China.</title>
        <authorList>
            <person name="Cui C."/>
            <person name="Chen C."/>
            <person name="Sun J."/>
            <person name="Liu Y."/>
        </authorList>
    </citation>
    <scope>NUCLEOTIDE SEQUENCE [LARGE SCALE GENOMIC DNA]</scope>
    <source>
        <strain evidence="3 4">B18</strain>
        <plasmid evidence="4">pb18-4</plasmid>
    </source>
</reference>
<sequence length="307" mass="32615">MAIDTKAAVKTAADKTKGTAKGTAGAGGGVKKGGNSGGVPKAVYIVGAILVLLVIGVIIMAFSGKKTEQQQEQATQQTYTDATATASASQGVDVYQTSERDIVTQTAEVDYSKELIYFTDPSTGMKMVETPNGPLLVGSAEGAAYIQDYDAKRAEWLAQNQAATEGQANGQGQLTAAQQQQELVNQQLAIQQARIDALEQEKVNLQSTLEQLEAYADKQTQTITNLTNRVTQMQPVFEHAAQQSKPKVQVALTGKNRSVEVDAVSGDMAWVSHEGKSIPVRVGDLLPGSNVRVKAIDSLHNKVILAK</sequence>
<dbReference type="AlphaFoldDB" id="A0A6C0Y7R3"/>
<keyword evidence="2" id="KW-1133">Transmembrane helix</keyword>
<proteinExistence type="predicted"/>
<evidence type="ECO:0000313" key="3">
    <source>
        <dbReference type="EMBL" id="QIC72149.1"/>
    </source>
</evidence>
<organism evidence="3 4">
    <name type="scientific">Acinetobacter indicus</name>
    <dbReference type="NCBI Taxonomy" id="756892"/>
    <lineage>
        <taxon>Bacteria</taxon>
        <taxon>Pseudomonadati</taxon>
        <taxon>Pseudomonadota</taxon>
        <taxon>Gammaproteobacteria</taxon>
        <taxon>Moraxellales</taxon>
        <taxon>Moraxellaceae</taxon>
        <taxon>Acinetobacter</taxon>
    </lineage>
</organism>
<protein>
    <submittedName>
        <fullName evidence="3">Uncharacterized protein</fullName>
    </submittedName>
</protein>